<dbReference type="EMBL" id="CP089275">
    <property type="protein sequence ID" value="USP75480.1"/>
    <property type="molecule type" value="Genomic_DNA"/>
</dbReference>
<dbReference type="InterPro" id="IPR027417">
    <property type="entry name" value="P-loop_NTPase"/>
</dbReference>
<dbReference type="InterPro" id="IPR036961">
    <property type="entry name" value="Kinesin_motor_dom_sf"/>
</dbReference>
<feature type="transmembrane region" description="Helical" evidence="3">
    <location>
        <begin position="58"/>
        <end position="80"/>
    </location>
</feature>
<keyword evidence="3" id="KW-0812">Transmembrane</keyword>
<dbReference type="GO" id="GO:0016887">
    <property type="term" value="F:ATP hydrolysis activity"/>
    <property type="evidence" value="ECO:0007669"/>
    <property type="project" value="TreeGrafter"/>
</dbReference>
<dbReference type="InterPro" id="IPR027640">
    <property type="entry name" value="Kinesin-like_fam"/>
</dbReference>
<dbReference type="GO" id="GO:0003777">
    <property type="term" value="F:microtubule motor activity"/>
    <property type="evidence" value="ECO:0007669"/>
    <property type="project" value="InterPro"/>
</dbReference>
<keyword evidence="3" id="KW-0472">Membrane</keyword>
<dbReference type="Gene3D" id="3.40.850.10">
    <property type="entry name" value="Kinesin motor domain"/>
    <property type="match status" value="1"/>
</dbReference>
<name>A0A9Q8Z4E5_CURCL</name>
<dbReference type="PROSITE" id="PS00411">
    <property type="entry name" value="KINESIN_MOTOR_1"/>
    <property type="match status" value="1"/>
</dbReference>
<protein>
    <recommendedName>
        <fullName evidence="4">Kinesin motor domain-containing protein</fullName>
    </recommendedName>
</protein>
<dbReference type="VEuPathDB" id="FungiDB:yc1106_02754"/>
<dbReference type="PRINTS" id="PR00380">
    <property type="entry name" value="KINESINHEAVY"/>
</dbReference>
<gene>
    <name evidence="5" type="ORF">yc1106_02754</name>
</gene>
<dbReference type="InterPro" id="IPR019821">
    <property type="entry name" value="Kinesin_motor_CS"/>
</dbReference>
<reference evidence="5" key="1">
    <citation type="submission" date="2021-12" db="EMBL/GenBank/DDBJ databases">
        <title>Curvularia clavata genome.</title>
        <authorList>
            <person name="Cao Y."/>
        </authorList>
    </citation>
    <scope>NUCLEOTIDE SEQUENCE</scope>
    <source>
        <strain evidence="5">Yc1106</strain>
    </source>
</reference>
<evidence type="ECO:0000313" key="5">
    <source>
        <dbReference type="EMBL" id="USP75480.1"/>
    </source>
</evidence>
<accession>A0A9Q8Z4E5</accession>
<keyword evidence="1" id="KW-0547">Nucleotide-binding</keyword>
<dbReference type="SMART" id="SM00129">
    <property type="entry name" value="KISc"/>
    <property type="match status" value="1"/>
</dbReference>
<evidence type="ECO:0000259" key="4">
    <source>
        <dbReference type="SMART" id="SM00129"/>
    </source>
</evidence>
<dbReference type="AlphaFoldDB" id="A0A9Q8Z4E5"/>
<sequence>MPEYKDSEAATNAKELQKESLAAIPHRSETWQEMRDRIHRRYHDPLVNPRNTKSYGGFFRALAGEILSYALVYLLVPWAIDELLLRFIETTDCLSLGAIAWVKVFRYWAPYVVALKAMMGFAHRIFQGDDTNGDLDLKSVHKASANYEMQVTTGFQETTAIIETSGNLEATPSPIGGLEDFPSKSQCSEFAAQDCVLGHTVTSLSTCHTKDISVLAPTNTGESNVIFETDQQCDTIECSTAIAHDQEHKQCLEGLDATKIVLLPLDQQPRATPAPTPPSSPKLASSIAACWKEQRPPMIVAVPRINYIACTANDPPGRTFDRSQKLVTVGHSTIKICQPSHSNQVVREFQFPHVFDPLATNDDVCFFVREAIERVVSHGTRFSILADGYSGTGKSHTLFESNNSIARFTGDILFTKMKLDEIWFSATEVVHSKTRGIYTKPTNLALAKPFALGPVKRTILAFKAGTEAYSVSSATQLQTLIDYVVQGRETYPTASNQNSSRSHLICHMLVPVDNRYGMITLVDLAGAEDASVTEEGSISHLINQGRSEFNTQLLGYARNPTKAVFRTGELAKALRTAFPLRPLDTPAMVYLPHINQAQSTKCCSQPRLDMARKIMLAQEGAEKRRN</sequence>
<dbReference type="PANTHER" id="PTHR24115">
    <property type="entry name" value="KINESIN-RELATED"/>
    <property type="match status" value="1"/>
</dbReference>
<feature type="domain" description="Kinesin motor" evidence="4">
    <location>
        <begin position="295"/>
        <end position="582"/>
    </location>
</feature>
<dbReference type="GO" id="GO:0005871">
    <property type="term" value="C:kinesin complex"/>
    <property type="evidence" value="ECO:0007669"/>
    <property type="project" value="TreeGrafter"/>
</dbReference>
<evidence type="ECO:0000256" key="1">
    <source>
        <dbReference type="ARBA" id="ARBA00022741"/>
    </source>
</evidence>
<dbReference type="SUPFAM" id="SSF52540">
    <property type="entry name" value="P-loop containing nucleoside triphosphate hydrolases"/>
    <property type="match status" value="1"/>
</dbReference>
<dbReference type="GO" id="GO:0005524">
    <property type="term" value="F:ATP binding"/>
    <property type="evidence" value="ECO:0007669"/>
    <property type="project" value="UniProtKB-KW"/>
</dbReference>
<dbReference type="Pfam" id="PF00225">
    <property type="entry name" value="Kinesin"/>
    <property type="match status" value="1"/>
</dbReference>
<evidence type="ECO:0000256" key="2">
    <source>
        <dbReference type="ARBA" id="ARBA00022840"/>
    </source>
</evidence>
<dbReference type="GO" id="GO:0007018">
    <property type="term" value="P:microtubule-based movement"/>
    <property type="evidence" value="ECO:0007669"/>
    <property type="project" value="InterPro"/>
</dbReference>
<dbReference type="GO" id="GO:0005874">
    <property type="term" value="C:microtubule"/>
    <property type="evidence" value="ECO:0007669"/>
    <property type="project" value="TreeGrafter"/>
</dbReference>
<keyword evidence="3" id="KW-1133">Transmembrane helix</keyword>
<dbReference type="GO" id="GO:0008017">
    <property type="term" value="F:microtubule binding"/>
    <property type="evidence" value="ECO:0007669"/>
    <property type="project" value="InterPro"/>
</dbReference>
<organism evidence="5 6">
    <name type="scientific">Curvularia clavata</name>
    <dbReference type="NCBI Taxonomy" id="95742"/>
    <lineage>
        <taxon>Eukaryota</taxon>
        <taxon>Fungi</taxon>
        <taxon>Dikarya</taxon>
        <taxon>Ascomycota</taxon>
        <taxon>Pezizomycotina</taxon>
        <taxon>Dothideomycetes</taxon>
        <taxon>Pleosporomycetidae</taxon>
        <taxon>Pleosporales</taxon>
        <taxon>Pleosporineae</taxon>
        <taxon>Pleosporaceae</taxon>
        <taxon>Curvularia</taxon>
    </lineage>
</organism>
<dbReference type="InterPro" id="IPR001752">
    <property type="entry name" value="Kinesin_motor_dom"/>
</dbReference>
<keyword evidence="6" id="KW-1185">Reference proteome</keyword>
<keyword evidence="2" id="KW-0067">ATP-binding</keyword>
<dbReference type="Proteomes" id="UP001056012">
    <property type="component" value="Chromosome 2"/>
</dbReference>
<evidence type="ECO:0000313" key="6">
    <source>
        <dbReference type="Proteomes" id="UP001056012"/>
    </source>
</evidence>
<dbReference type="OrthoDB" id="3665366at2759"/>
<evidence type="ECO:0000256" key="3">
    <source>
        <dbReference type="SAM" id="Phobius"/>
    </source>
</evidence>
<proteinExistence type="predicted"/>